<dbReference type="PATRIC" id="fig|1121022.4.peg.2927"/>
<accession>V4PUE3</accession>
<sequence length="168" mass="18596">MAPIVLGLTQCDLVEAIHNPKPKDGPYAYDLILKTSPKAEAALKSSEGWYVDAYYYGHAKPAFISEADTLHRIYLGRERWGYAATSRRVHLYAAKIDTKKLPQTIEGETWVVVTVTGGGMDGKVVDCHAYIGPIREAHQRAPEMHCELETENYWEEVAASAAEASASQ</sequence>
<dbReference type="Proteomes" id="UP000017837">
    <property type="component" value="Unassembled WGS sequence"/>
</dbReference>
<proteinExistence type="predicted"/>
<keyword evidence="2" id="KW-1185">Reference proteome</keyword>
<protein>
    <submittedName>
        <fullName evidence="1">Uncharacterized protein</fullName>
    </submittedName>
</protein>
<comment type="caution">
    <text evidence="1">The sequence shown here is derived from an EMBL/GenBank/DDBJ whole genome shotgun (WGS) entry which is preliminary data.</text>
</comment>
<evidence type="ECO:0000313" key="1">
    <source>
        <dbReference type="EMBL" id="ESQ89160.1"/>
    </source>
</evidence>
<gene>
    <name evidence="1" type="ORF">ABENE_14395</name>
</gene>
<name>V4PUE3_9CAUL</name>
<reference evidence="1 2" key="1">
    <citation type="journal article" date="2014" name="Nature">
        <title>Sequential evolution of bacterial morphology by co-option of a developmental regulator.</title>
        <authorList>
            <person name="Jiang C."/>
            <person name="Brown P.J."/>
            <person name="Ducret A."/>
            <person name="Brun Y.V."/>
        </authorList>
    </citation>
    <scope>NUCLEOTIDE SEQUENCE [LARGE SCALE GENOMIC DNA]</scope>
    <source>
        <strain evidence="1 2">DSM 16100</strain>
    </source>
</reference>
<organism evidence="1 2">
    <name type="scientific">Asticcacaulis benevestitus DSM 16100 = ATCC BAA-896</name>
    <dbReference type="NCBI Taxonomy" id="1121022"/>
    <lineage>
        <taxon>Bacteria</taxon>
        <taxon>Pseudomonadati</taxon>
        <taxon>Pseudomonadota</taxon>
        <taxon>Alphaproteobacteria</taxon>
        <taxon>Caulobacterales</taxon>
        <taxon>Caulobacteraceae</taxon>
        <taxon>Asticcacaulis</taxon>
    </lineage>
</organism>
<dbReference type="EMBL" id="AWGB01000031">
    <property type="protein sequence ID" value="ESQ89160.1"/>
    <property type="molecule type" value="Genomic_DNA"/>
</dbReference>
<evidence type="ECO:0000313" key="2">
    <source>
        <dbReference type="Proteomes" id="UP000017837"/>
    </source>
</evidence>
<dbReference type="AlphaFoldDB" id="V4PUE3"/>